<sequence>MTDVAVAALAARTGTAVVSLMRAENWPEFQTDLARWFGGADQRQAERIAERLGKERDEWLVAMPSRKYALRARFREAWATRVSDRLDDLDGAARATAVRELQALLDGLLPPEPEAAPEAPAPEAAPVHAQDDALAVGGDLSVTASGERSIAAAVIRGDVHAGAPPSPVPPPVPDASQG</sequence>
<dbReference type="RefSeq" id="WP_167982229.1">
    <property type="nucleotide sequence ID" value="NZ_JAATEJ010000004.1"/>
</dbReference>
<evidence type="ECO:0000256" key="1">
    <source>
        <dbReference type="SAM" id="MobiDB-lite"/>
    </source>
</evidence>
<accession>A0ABX0ZKM6</accession>
<keyword evidence="3" id="KW-1185">Reference proteome</keyword>
<organism evidence="2 3">
    <name type="scientific">Actinacidiphila epipremni</name>
    <dbReference type="NCBI Taxonomy" id="2053013"/>
    <lineage>
        <taxon>Bacteria</taxon>
        <taxon>Bacillati</taxon>
        <taxon>Actinomycetota</taxon>
        <taxon>Actinomycetes</taxon>
        <taxon>Kitasatosporales</taxon>
        <taxon>Streptomycetaceae</taxon>
        <taxon>Actinacidiphila</taxon>
    </lineage>
</organism>
<feature type="compositionally biased region" description="Pro residues" evidence="1">
    <location>
        <begin position="164"/>
        <end position="178"/>
    </location>
</feature>
<proteinExistence type="predicted"/>
<reference evidence="2 3" key="1">
    <citation type="submission" date="2020-03" db="EMBL/GenBank/DDBJ databases">
        <title>WGS of actinomycetes isolated from Thailand.</title>
        <authorList>
            <person name="Thawai C."/>
        </authorList>
    </citation>
    <scope>NUCLEOTIDE SEQUENCE [LARGE SCALE GENOMIC DNA]</scope>
    <source>
        <strain evidence="2 3">PRB2-1</strain>
    </source>
</reference>
<evidence type="ECO:0000313" key="2">
    <source>
        <dbReference type="EMBL" id="NJP43372.1"/>
    </source>
</evidence>
<dbReference type="EMBL" id="JAATEJ010000004">
    <property type="protein sequence ID" value="NJP43372.1"/>
    <property type="molecule type" value="Genomic_DNA"/>
</dbReference>
<name>A0ABX0ZKM6_9ACTN</name>
<feature type="region of interest" description="Disordered" evidence="1">
    <location>
        <begin position="156"/>
        <end position="178"/>
    </location>
</feature>
<evidence type="ECO:0000313" key="3">
    <source>
        <dbReference type="Proteomes" id="UP000734511"/>
    </source>
</evidence>
<protein>
    <submittedName>
        <fullName evidence="2">Uncharacterized protein</fullName>
    </submittedName>
</protein>
<feature type="region of interest" description="Disordered" evidence="1">
    <location>
        <begin position="109"/>
        <end position="132"/>
    </location>
</feature>
<comment type="caution">
    <text evidence="2">The sequence shown here is derived from an EMBL/GenBank/DDBJ whole genome shotgun (WGS) entry which is preliminary data.</text>
</comment>
<feature type="compositionally biased region" description="Low complexity" evidence="1">
    <location>
        <begin position="116"/>
        <end position="126"/>
    </location>
</feature>
<dbReference type="Proteomes" id="UP000734511">
    <property type="component" value="Unassembled WGS sequence"/>
</dbReference>
<gene>
    <name evidence="2" type="ORF">HCN08_08145</name>
</gene>